<keyword evidence="4" id="KW-0732">Signal</keyword>
<keyword evidence="1" id="KW-0479">Metal-binding</keyword>
<feature type="domain" description="Tyrosinase copper-binding" evidence="5">
    <location>
        <begin position="189"/>
        <end position="200"/>
    </location>
</feature>
<dbReference type="SUPFAM" id="SSF48056">
    <property type="entry name" value="Di-copper centre-containing domain"/>
    <property type="match status" value="1"/>
</dbReference>
<dbReference type="Proteomes" id="UP000290189">
    <property type="component" value="Unassembled WGS sequence"/>
</dbReference>
<evidence type="ECO:0000256" key="2">
    <source>
        <dbReference type="ARBA" id="ARBA00023008"/>
    </source>
</evidence>
<protein>
    <recommendedName>
        <fullName evidence="5">Tyrosinase copper-binding domain-containing protein</fullName>
    </recommendedName>
</protein>
<keyword evidence="2" id="KW-0186">Copper</keyword>
<dbReference type="GO" id="GO:0016491">
    <property type="term" value="F:oxidoreductase activity"/>
    <property type="evidence" value="ECO:0007669"/>
    <property type="project" value="InterPro"/>
</dbReference>
<sequence length="435" mass="46964">MMRRIVTIVCAGAALTSAMTMHARVNVNEMSGDQLCMFRDRMRMALATGAFEKIAGDHAAFSPDGPAAGLVWNRRALARMEQALGTTMPFWDSASDPVPQAYLDLNYTDMSGNVWPNPLLGGRKPASAGTTTTRRIMNQFPTGQLADAEALALSRGTFGDFSSVLEDAQCLVQTSIGGDMGDLDYAAYDPLFWAVHVNTDRICYRWQTTHANVSYASMANLTLTDGTGSFDSLTVVRDLSGWQRTPVEDDDDAARKRTPPAATSPSASQPVVAQSAPSVVSANTATTGVQMLANGSALVQRSTMITTVVNSTTMVTADRYLTRTERRALPPKAHVLLMVPQVMSTQAQGHIDVMVESTCIAQVSLFGMGTTGHLHPKDHVIDVTFAFFKMQSPANISNGRDLEAFHSRLTFKAFNASSSLVANGKIPSYVRVDTY</sequence>
<keyword evidence="6" id="KW-0496">Mitochondrion</keyword>
<dbReference type="GO" id="GO:0046872">
    <property type="term" value="F:metal ion binding"/>
    <property type="evidence" value="ECO:0007669"/>
    <property type="project" value="UniProtKB-KW"/>
</dbReference>
<evidence type="ECO:0000256" key="3">
    <source>
        <dbReference type="SAM" id="MobiDB-lite"/>
    </source>
</evidence>
<dbReference type="Gene3D" id="1.10.1280.10">
    <property type="entry name" value="Di-copper center containing domain from catechol oxidase"/>
    <property type="match status" value="1"/>
</dbReference>
<evidence type="ECO:0000313" key="7">
    <source>
        <dbReference type="Proteomes" id="UP000290189"/>
    </source>
</evidence>
<dbReference type="PANTHER" id="PTHR11474:SF76">
    <property type="entry name" value="SHKT DOMAIN-CONTAINING PROTEIN"/>
    <property type="match status" value="1"/>
</dbReference>
<gene>
    <name evidence="6" type="ORF">PLBR_LOCUS2959</name>
</gene>
<dbReference type="PROSITE" id="PS00498">
    <property type="entry name" value="TYROSINASE_2"/>
    <property type="match status" value="1"/>
</dbReference>
<dbReference type="PANTHER" id="PTHR11474">
    <property type="entry name" value="TYROSINASE FAMILY MEMBER"/>
    <property type="match status" value="1"/>
</dbReference>
<dbReference type="EMBL" id="OVEO01000004">
    <property type="protein sequence ID" value="SPQ95744.1"/>
    <property type="molecule type" value="Genomic_DNA"/>
</dbReference>
<geneLocation type="mitochondrion" evidence="6"/>
<dbReference type="InterPro" id="IPR008922">
    <property type="entry name" value="Di-copper_centre_dom_sf"/>
</dbReference>
<feature type="chain" id="PRO_5017960756" description="Tyrosinase copper-binding domain-containing protein" evidence="4">
    <location>
        <begin position="19"/>
        <end position="435"/>
    </location>
</feature>
<dbReference type="AlphaFoldDB" id="A0A3P3Y6K2"/>
<dbReference type="InterPro" id="IPR002227">
    <property type="entry name" value="Tyrosinase_Cu-bd"/>
</dbReference>
<accession>A0A3P3Y6K2</accession>
<feature type="region of interest" description="Disordered" evidence="3">
    <location>
        <begin position="244"/>
        <end position="275"/>
    </location>
</feature>
<feature type="signal peptide" evidence="4">
    <location>
        <begin position="1"/>
        <end position="18"/>
    </location>
</feature>
<evidence type="ECO:0000256" key="1">
    <source>
        <dbReference type="ARBA" id="ARBA00022723"/>
    </source>
</evidence>
<proteinExistence type="predicted"/>
<feature type="compositionally biased region" description="Low complexity" evidence="3">
    <location>
        <begin position="259"/>
        <end position="275"/>
    </location>
</feature>
<dbReference type="Pfam" id="PF00264">
    <property type="entry name" value="Tyrosinase"/>
    <property type="match status" value="1"/>
</dbReference>
<evidence type="ECO:0000313" key="6">
    <source>
        <dbReference type="EMBL" id="SPQ95744.1"/>
    </source>
</evidence>
<evidence type="ECO:0000259" key="5">
    <source>
        <dbReference type="PROSITE" id="PS00498"/>
    </source>
</evidence>
<evidence type="ECO:0000256" key="4">
    <source>
        <dbReference type="SAM" id="SignalP"/>
    </source>
</evidence>
<name>A0A3P3Y6K2_PLABS</name>
<organism evidence="6 7">
    <name type="scientific">Plasmodiophora brassicae</name>
    <name type="common">Clubroot disease agent</name>
    <dbReference type="NCBI Taxonomy" id="37360"/>
    <lineage>
        <taxon>Eukaryota</taxon>
        <taxon>Sar</taxon>
        <taxon>Rhizaria</taxon>
        <taxon>Endomyxa</taxon>
        <taxon>Phytomyxea</taxon>
        <taxon>Plasmodiophorida</taxon>
        <taxon>Plasmodiophoridae</taxon>
        <taxon>Plasmodiophora</taxon>
    </lineage>
</organism>
<dbReference type="InterPro" id="IPR050316">
    <property type="entry name" value="Tyrosinase/Hemocyanin"/>
</dbReference>
<reference evidence="6 7" key="1">
    <citation type="submission" date="2018-03" db="EMBL/GenBank/DDBJ databases">
        <authorList>
            <person name="Fogelqvist J."/>
        </authorList>
    </citation>
    <scope>NUCLEOTIDE SEQUENCE [LARGE SCALE GENOMIC DNA]</scope>
</reference>